<dbReference type="AlphaFoldDB" id="A0A2T2P6U3"/>
<name>A0A2T2P6U3_CORCC</name>
<accession>A0A2T2P6U3</accession>
<dbReference type="EMBL" id="KZ678129">
    <property type="protein sequence ID" value="PSN73382.1"/>
    <property type="molecule type" value="Genomic_DNA"/>
</dbReference>
<dbReference type="Proteomes" id="UP000240883">
    <property type="component" value="Unassembled WGS sequence"/>
</dbReference>
<protein>
    <submittedName>
        <fullName evidence="1">Uncharacterized protein</fullName>
    </submittedName>
</protein>
<reference evidence="1 2" key="1">
    <citation type="journal article" date="2018" name="Front. Microbiol.">
        <title>Genome-Wide Analysis of Corynespora cassiicola Leaf Fall Disease Putative Effectors.</title>
        <authorList>
            <person name="Lopez D."/>
            <person name="Ribeiro S."/>
            <person name="Label P."/>
            <person name="Fumanal B."/>
            <person name="Venisse J.S."/>
            <person name="Kohler A."/>
            <person name="de Oliveira R.R."/>
            <person name="Labutti K."/>
            <person name="Lipzen A."/>
            <person name="Lail K."/>
            <person name="Bauer D."/>
            <person name="Ohm R.A."/>
            <person name="Barry K.W."/>
            <person name="Spatafora J."/>
            <person name="Grigoriev I.V."/>
            <person name="Martin F.M."/>
            <person name="Pujade-Renaud V."/>
        </authorList>
    </citation>
    <scope>NUCLEOTIDE SEQUENCE [LARGE SCALE GENOMIC DNA]</scope>
    <source>
        <strain evidence="1 2">Philippines</strain>
    </source>
</reference>
<sequence>MKLPPVERSAVLSALIAVFASVGWMANCMFIPHLGIALSLMVTNSKDTHYPP</sequence>
<keyword evidence="2" id="KW-1185">Reference proteome</keyword>
<evidence type="ECO:0000313" key="1">
    <source>
        <dbReference type="EMBL" id="PSN73382.1"/>
    </source>
</evidence>
<organism evidence="1 2">
    <name type="scientific">Corynespora cassiicola Philippines</name>
    <dbReference type="NCBI Taxonomy" id="1448308"/>
    <lineage>
        <taxon>Eukaryota</taxon>
        <taxon>Fungi</taxon>
        <taxon>Dikarya</taxon>
        <taxon>Ascomycota</taxon>
        <taxon>Pezizomycotina</taxon>
        <taxon>Dothideomycetes</taxon>
        <taxon>Pleosporomycetidae</taxon>
        <taxon>Pleosporales</taxon>
        <taxon>Corynesporascaceae</taxon>
        <taxon>Corynespora</taxon>
    </lineage>
</organism>
<gene>
    <name evidence="1" type="ORF">BS50DRAFT_568927</name>
</gene>
<evidence type="ECO:0000313" key="2">
    <source>
        <dbReference type="Proteomes" id="UP000240883"/>
    </source>
</evidence>
<proteinExistence type="predicted"/>